<evidence type="ECO:0000313" key="2">
    <source>
        <dbReference type="EMBL" id="KAK5812625.1"/>
    </source>
</evidence>
<dbReference type="Proteomes" id="UP001358586">
    <property type="component" value="Chromosome 8"/>
</dbReference>
<protein>
    <submittedName>
        <fullName evidence="2">Uncharacterized protein</fullName>
    </submittedName>
</protein>
<proteinExistence type="predicted"/>
<comment type="caution">
    <text evidence="2">The sequence shown here is derived from an EMBL/GenBank/DDBJ whole genome shotgun (WGS) entry which is preliminary data.</text>
</comment>
<organism evidence="2 3">
    <name type="scientific">Gossypium arboreum</name>
    <name type="common">Tree cotton</name>
    <name type="synonym">Gossypium nanking</name>
    <dbReference type="NCBI Taxonomy" id="29729"/>
    <lineage>
        <taxon>Eukaryota</taxon>
        <taxon>Viridiplantae</taxon>
        <taxon>Streptophyta</taxon>
        <taxon>Embryophyta</taxon>
        <taxon>Tracheophyta</taxon>
        <taxon>Spermatophyta</taxon>
        <taxon>Magnoliopsida</taxon>
        <taxon>eudicotyledons</taxon>
        <taxon>Gunneridae</taxon>
        <taxon>Pentapetalae</taxon>
        <taxon>rosids</taxon>
        <taxon>malvids</taxon>
        <taxon>Malvales</taxon>
        <taxon>Malvaceae</taxon>
        <taxon>Malvoideae</taxon>
        <taxon>Gossypium</taxon>
    </lineage>
</organism>
<keyword evidence="3" id="KW-1185">Reference proteome</keyword>
<evidence type="ECO:0000313" key="3">
    <source>
        <dbReference type="Proteomes" id="UP001358586"/>
    </source>
</evidence>
<evidence type="ECO:0000256" key="1">
    <source>
        <dbReference type="SAM" id="MobiDB-lite"/>
    </source>
</evidence>
<dbReference type="EMBL" id="JARKNE010000008">
    <property type="protein sequence ID" value="KAK5812625.1"/>
    <property type="molecule type" value="Genomic_DNA"/>
</dbReference>
<accession>A0ABR0P208</accession>
<reference evidence="2 3" key="1">
    <citation type="submission" date="2023-03" db="EMBL/GenBank/DDBJ databases">
        <title>WGS of Gossypium arboreum.</title>
        <authorList>
            <person name="Yu D."/>
        </authorList>
    </citation>
    <scope>NUCLEOTIDE SEQUENCE [LARGE SCALE GENOMIC DNA]</scope>
    <source>
        <tissue evidence="2">Leaf</tissue>
    </source>
</reference>
<feature type="compositionally biased region" description="Polar residues" evidence="1">
    <location>
        <begin position="58"/>
        <end position="67"/>
    </location>
</feature>
<feature type="region of interest" description="Disordered" evidence="1">
    <location>
        <begin position="154"/>
        <end position="191"/>
    </location>
</feature>
<sequence length="191" mass="21774">MLIPRSLSSYKAVKENNGRLLPSIVVFGVIPNVISGISEPPTLRTTYPESSRQHHRSQQNGKKSSLSYHLEPEPEPKAQFPLSFVDIFGDDPKPQHSIQSESSSYHPELNLEACRPTTEDIFPSAPPVMQYPLTLDYCVYDYTTFLSTLDGKTEARPRNYQMPQEGARRRRQRHPNRYTPALGTSPRSRQF</sequence>
<name>A0ABR0P208_GOSAR</name>
<gene>
    <name evidence="2" type="ORF">PVK06_028061</name>
</gene>
<feature type="region of interest" description="Disordered" evidence="1">
    <location>
        <begin position="38"/>
        <end position="74"/>
    </location>
</feature>